<dbReference type="AlphaFoldDB" id="A0A8E2JQN1"/>
<dbReference type="PROSITE" id="PS00653">
    <property type="entry name" value="GLYCOSYL_HYDROL_F1_2"/>
    <property type="match status" value="1"/>
</dbReference>
<evidence type="ECO:0000256" key="1">
    <source>
        <dbReference type="ARBA" id="ARBA00010838"/>
    </source>
</evidence>
<dbReference type="Gene3D" id="3.20.20.80">
    <property type="entry name" value="Glycosidases"/>
    <property type="match status" value="1"/>
</dbReference>
<feature type="chain" id="PRO_5034080802" evidence="5">
    <location>
        <begin position="18"/>
        <end position="577"/>
    </location>
</feature>
<protein>
    <submittedName>
        <fullName evidence="6">Glycoside hydrolase family 1 protein</fullName>
    </submittedName>
</protein>
<reference evidence="6 7" key="1">
    <citation type="journal article" date="2016" name="Nat. Commun.">
        <title>Ectomycorrhizal ecology is imprinted in the genome of the dominant symbiotic fungus Cenococcum geophilum.</title>
        <authorList>
            <consortium name="DOE Joint Genome Institute"/>
            <person name="Peter M."/>
            <person name="Kohler A."/>
            <person name="Ohm R.A."/>
            <person name="Kuo A."/>
            <person name="Krutzmann J."/>
            <person name="Morin E."/>
            <person name="Arend M."/>
            <person name="Barry K.W."/>
            <person name="Binder M."/>
            <person name="Choi C."/>
            <person name="Clum A."/>
            <person name="Copeland A."/>
            <person name="Grisel N."/>
            <person name="Haridas S."/>
            <person name="Kipfer T."/>
            <person name="LaButti K."/>
            <person name="Lindquist E."/>
            <person name="Lipzen A."/>
            <person name="Maire R."/>
            <person name="Meier B."/>
            <person name="Mihaltcheva S."/>
            <person name="Molinier V."/>
            <person name="Murat C."/>
            <person name="Poggeler S."/>
            <person name="Quandt C.A."/>
            <person name="Sperisen C."/>
            <person name="Tritt A."/>
            <person name="Tisserant E."/>
            <person name="Crous P.W."/>
            <person name="Henrissat B."/>
            <person name="Nehls U."/>
            <person name="Egli S."/>
            <person name="Spatafora J.W."/>
            <person name="Grigoriev I.V."/>
            <person name="Martin F.M."/>
        </authorList>
    </citation>
    <scope>NUCLEOTIDE SEQUENCE [LARGE SCALE GENOMIC DNA]</scope>
    <source>
        <strain evidence="6 7">CBS 207.34</strain>
    </source>
</reference>
<evidence type="ECO:0000256" key="3">
    <source>
        <dbReference type="ARBA" id="ARBA00023295"/>
    </source>
</evidence>
<dbReference type="InterPro" id="IPR033132">
    <property type="entry name" value="GH_1_N_CS"/>
</dbReference>
<keyword evidence="3" id="KW-0326">Glycosidase</keyword>
<dbReference type="GO" id="GO:0005975">
    <property type="term" value="P:carbohydrate metabolic process"/>
    <property type="evidence" value="ECO:0007669"/>
    <property type="project" value="InterPro"/>
</dbReference>
<dbReference type="EMBL" id="KV750153">
    <property type="protein sequence ID" value="OCL06029.1"/>
    <property type="molecule type" value="Genomic_DNA"/>
</dbReference>
<dbReference type="PANTHER" id="PTHR10353">
    <property type="entry name" value="GLYCOSYL HYDROLASE"/>
    <property type="match status" value="1"/>
</dbReference>
<feature type="signal peptide" evidence="5">
    <location>
        <begin position="1"/>
        <end position="17"/>
    </location>
</feature>
<evidence type="ECO:0000256" key="5">
    <source>
        <dbReference type="SAM" id="SignalP"/>
    </source>
</evidence>
<comment type="similarity">
    <text evidence="1 4">Belongs to the glycosyl hydrolase 1 family.</text>
</comment>
<dbReference type="InterPro" id="IPR001360">
    <property type="entry name" value="Glyco_hydro_1"/>
</dbReference>
<organism evidence="6 7">
    <name type="scientific">Glonium stellatum</name>
    <dbReference type="NCBI Taxonomy" id="574774"/>
    <lineage>
        <taxon>Eukaryota</taxon>
        <taxon>Fungi</taxon>
        <taxon>Dikarya</taxon>
        <taxon>Ascomycota</taxon>
        <taxon>Pezizomycotina</taxon>
        <taxon>Dothideomycetes</taxon>
        <taxon>Pleosporomycetidae</taxon>
        <taxon>Gloniales</taxon>
        <taxon>Gloniaceae</taxon>
        <taxon>Glonium</taxon>
    </lineage>
</organism>
<evidence type="ECO:0000313" key="7">
    <source>
        <dbReference type="Proteomes" id="UP000250140"/>
    </source>
</evidence>
<evidence type="ECO:0000256" key="2">
    <source>
        <dbReference type="ARBA" id="ARBA00022801"/>
    </source>
</evidence>
<keyword evidence="7" id="KW-1185">Reference proteome</keyword>
<accession>A0A8E2JQN1</accession>
<dbReference type="Proteomes" id="UP000250140">
    <property type="component" value="Unassembled WGS sequence"/>
</dbReference>
<sequence length="577" mass="64009">MAVILGFALLFASISLATSPNSTTPTSTVSGSTQTSSNGAFVTSMELSVEDLWDMYVGPVSTFSINTTVEATLVPSSSLIPPPTLYYPPFPTGQQIALQSKNESWKFPKDFWYGVASAAYQVEGAVKDEGRGPSIWDVLTHRVTNFVAHNDTGDIADNHYYMYKQDIARIAAMGIKAYSFSISWSRILPFGSGEVNEEALKHYDDLIDTCLQYNVIPMVTLYHWDMPLFLQNTYGGWLSDRIIDDFTEYARIVFTRWSSKVSHWFTLNEPIVFCNFYPLPANTFKATSIPPKQQPFVCGHNALLAHASAYHVGKSLNSSLTISFKNNGGYKIPLTDSAADREATQRAYDFNEGWFANPLFLTGDYPTSMQPFLSTFLPPFTAAQKAALNGSADIFAHDAYTSSFYSAPTDGGIPACTANASHPLYPACYNTTSVYATGWNIGPAADPAAAWLNWATDWVPAFLRHVQATWKPRGGIAVSEFGFAEPFEALKSRPEDVAFDPVRAAYYRAYLEGVLMAVGEGVRVVGCLAWSIFDNLEWSSGYTVKFGVQYVNLTTQERFYKASFFEYVNMFNTYQET</sequence>
<dbReference type="PANTHER" id="PTHR10353:SF36">
    <property type="entry name" value="LP05116P"/>
    <property type="match status" value="1"/>
</dbReference>
<dbReference type="PRINTS" id="PR00131">
    <property type="entry name" value="GLHYDRLASE1"/>
</dbReference>
<evidence type="ECO:0000256" key="4">
    <source>
        <dbReference type="RuleBase" id="RU003690"/>
    </source>
</evidence>
<evidence type="ECO:0000313" key="6">
    <source>
        <dbReference type="EMBL" id="OCL06029.1"/>
    </source>
</evidence>
<dbReference type="OrthoDB" id="65569at2759"/>
<name>A0A8E2JQN1_9PEZI</name>
<keyword evidence="2 6" id="KW-0378">Hydrolase</keyword>
<dbReference type="GO" id="GO:0008422">
    <property type="term" value="F:beta-glucosidase activity"/>
    <property type="evidence" value="ECO:0007669"/>
    <property type="project" value="TreeGrafter"/>
</dbReference>
<dbReference type="Pfam" id="PF00232">
    <property type="entry name" value="Glyco_hydro_1"/>
    <property type="match status" value="1"/>
</dbReference>
<keyword evidence="5" id="KW-0732">Signal</keyword>
<dbReference type="SUPFAM" id="SSF51445">
    <property type="entry name" value="(Trans)glycosidases"/>
    <property type="match status" value="1"/>
</dbReference>
<proteinExistence type="inferred from homology"/>
<dbReference type="InterPro" id="IPR017853">
    <property type="entry name" value="GH"/>
</dbReference>
<gene>
    <name evidence="6" type="ORF">AOQ84DRAFT_390465</name>
</gene>